<dbReference type="PANTHER" id="PTHR11783">
    <property type="entry name" value="SULFOTRANSFERASE SULT"/>
    <property type="match status" value="1"/>
</dbReference>
<comment type="caution">
    <text evidence="4">The sequence shown here is derived from an EMBL/GenBank/DDBJ whole genome shotgun (WGS) entry which is preliminary data.</text>
</comment>
<evidence type="ECO:0000259" key="3">
    <source>
        <dbReference type="Pfam" id="PF00685"/>
    </source>
</evidence>
<evidence type="ECO:0000313" key="5">
    <source>
        <dbReference type="Proteomes" id="UP000762676"/>
    </source>
</evidence>
<evidence type="ECO:0000256" key="2">
    <source>
        <dbReference type="ARBA" id="ARBA00022679"/>
    </source>
</evidence>
<dbReference type="EMBL" id="BMAT01004771">
    <property type="protein sequence ID" value="GFR79956.1"/>
    <property type="molecule type" value="Genomic_DNA"/>
</dbReference>
<keyword evidence="5" id="KW-1185">Reference proteome</keyword>
<evidence type="ECO:0000313" key="4">
    <source>
        <dbReference type="EMBL" id="GFR79956.1"/>
    </source>
</evidence>
<feature type="domain" description="Sulfotransferase" evidence="3">
    <location>
        <begin position="1"/>
        <end position="80"/>
    </location>
</feature>
<dbReference type="Proteomes" id="UP000762676">
    <property type="component" value="Unassembled WGS sequence"/>
</dbReference>
<dbReference type="GO" id="GO:0008146">
    <property type="term" value="F:sulfotransferase activity"/>
    <property type="evidence" value="ECO:0007669"/>
    <property type="project" value="InterPro"/>
</dbReference>
<reference evidence="4 5" key="1">
    <citation type="journal article" date="2021" name="Elife">
        <title>Chloroplast acquisition without the gene transfer in kleptoplastic sea slugs, Plakobranchus ocellatus.</title>
        <authorList>
            <person name="Maeda T."/>
            <person name="Takahashi S."/>
            <person name="Yoshida T."/>
            <person name="Shimamura S."/>
            <person name="Takaki Y."/>
            <person name="Nagai Y."/>
            <person name="Toyoda A."/>
            <person name="Suzuki Y."/>
            <person name="Arimoto A."/>
            <person name="Ishii H."/>
            <person name="Satoh N."/>
            <person name="Nishiyama T."/>
            <person name="Hasebe M."/>
            <person name="Maruyama T."/>
            <person name="Minagawa J."/>
            <person name="Obokata J."/>
            <person name="Shigenobu S."/>
        </authorList>
    </citation>
    <scope>NUCLEOTIDE SEQUENCE [LARGE SCALE GENOMIC DNA]</scope>
</reference>
<evidence type="ECO:0000256" key="1">
    <source>
        <dbReference type="ARBA" id="ARBA00005771"/>
    </source>
</evidence>
<dbReference type="SUPFAM" id="SSF52540">
    <property type="entry name" value="P-loop containing nucleoside triphosphate hydrolases"/>
    <property type="match status" value="1"/>
</dbReference>
<dbReference type="InterPro" id="IPR000863">
    <property type="entry name" value="Sulfotransferase_dom"/>
</dbReference>
<dbReference type="Pfam" id="PF00685">
    <property type="entry name" value="Sulfotransfer_1"/>
    <property type="match status" value="1"/>
</dbReference>
<organism evidence="4 5">
    <name type="scientific">Elysia marginata</name>
    <dbReference type="NCBI Taxonomy" id="1093978"/>
    <lineage>
        <taxon>Eukaryota</taxon>
        <taxon>Metazoa</taxon>
        <taxon>Spiralia</taxon>
        <taxon>Lophotrochozoa</taxon>
        <taxon>Mollusca</taxon>
        <taxon>Gastropoda</taxon>
        <taxon>Heterobranchia</taxon>
        <taxon>Euthyneura</taxon>
        <taxon>Panpulmonata</taxon>
        <taxon>Sacoglossa</taxon>
        <taxon>Placobranchoidea</taxon>
        <taxon>Plakobranchidae</taxon>
        <taxon>Elysia</taxon>
    </lineage>
</organism>
<dbReference type="InterPro" id="IPR027417">
    <property type="entry name" value="P-loop_NTPase"/>
</dbReference>
<keyword evidence="2" id="KW-0808">Transferase</keyword>
<dbReference type="Gene3D" id="3.40.50.300">
    <property type="entry name" value="P-loop containing nucleotide triphosphate hydrolases"/>
    <property type="match status" value="1"/>
</dbReference>
<comment type="similarity">
    <text evidence="1">Belongs to the sulfotransferase 1 family.</text>
</comment>
<accession>A0AAV4G5L1</accession>
<proteinExistence type="inferred from homology"/>
<name>A0AAV4G5L1_9GAST</name>
<protein>
    <submittedName>
        <fullName evidence="4">Sulfotransferase</fullName>
    </submittedName>
</protein>
<dbReference type="AlphaFoldDB" id="A0AAV4G5L1"/>
<sequence length="93" mass="10964">MKYEDARENFPDAIRKLADFINTHLTEDQVQDIAKSVNFDAMKKRFESLPTSKLVRKGQVGDWKNWLTEEQSAELDRRSERLKGTLFETRCEL</sequence>
<gene>
    <name evidence="4" type="ORF">ElyMa_002301200</name>
</gene>